<dbReference type="AlphaFoldDB" id="A0A8X8AN26"/>
<gene>
    <name evidence="3" type="ORF">POTOM_008854</name>
</gene>
<name>A0A8X8AN26_POPTO</name>
<proteinExistence type="predicted"/>
<dbReference type="InterPro" id="IPR006096">
    <property type="entry name" value="Glu/Leu/Phe/Val/Trp_DH_C"/>
</dbReference>
<evidence type="ECO:0000313" key="4">
    <source>
        <dbReference type="Proteomes" id="UP000886885"/>
    </source>
</evidence>
<dbReference type="GO" id="GO:0005739">
    <property type="term" value="C:mitochondrion"/>
    <property type="evidence" value="ECO:0007669"/>
    <property type="project" value="TreeGrafter"/>
</dbReference>
<dbReference type="GO" id="GO:0006538">
    <property type="term" value="P:L-glutamate catabolic process"/>
    <property type="evidence" value="ECO:0007669"/>
    <property type="project" value="TreeGrafter"/>
</dbReference>
<dbReference type="OrthoDB" id="1646894at2759"/>
<evidence type="ECO:0000259" key="2">
    <source>
        <dbReference type="Pfam" id="PF00208"/>
    </source>
</evidence>
<dbReference type="EMBL" id="JAAWWB010000003">
    <property type="protein sequence ID" value="KAG6787218.1"/>
    <property type="molecule type" value="Genomic_DNA"/>
</dbReference>
<dbReference type="Proteomes" id="UP000886885">
    <property type="component" value="Chromosome 2A"/>
</dbReference>
<comment type="caution">
    <text evidence="3">The sequence shown here is derived from an EMBL/GenBank/DDBJ whole genome shotgun (WGS) entry which is preliminary data.</text>
</comment>
<organism evidence="3 4">
    <name type="scientific">Populus tomentosa</name>
    <name type="common">Chinese white poplar</name>
    <dbReference type="NCBI Taxonomy" id="118781"/>
    <lineage>
        <taxon>Eukaryota</taxon>
        <taxon>Viridiplantae</taxon>
        <taxon>Streptophyta</taxon>
        <taxon>Embryophyta</taxon>
        <taxon>Tracheophyta</taxon>
        <taxon>Spermatophyta</taxon>
        <taxon>Magnoliopsida</taxon>
        <taxon>eudicotyledons</taxon>
        <taxon>Gunneridae</taxon>
        <taxon>Pentapetalae</taxon>
        <taxon>rosids</taxon>
        <taxon>fabids</taxon>
        <taxon>Malpighiales</taxon>
        <taxon>Salicaceae</taxon>
        <taxon>Saliceae</taxon>
        <taxon>Populus</taxon>
    </lineage>
</organism>
<accession>A0A8X8AN26</accession>
<dbReference type="Pfam" id="PF00208">
    <property type="entry name" value="ELFV_dehydrog"/>
    <property type="match status" value="1"/>
</dbReference>
<sequence length="60" mass="6298">MLLPEKPVDLGESLGRDDVTGLGVFFAAGALMAEYGKSISNMKFVIQGFGNVCSSSARQS</sequence>
<feature type="domain" description="Glutamate/phenylalanine/leucine/valine/L-tryptophan dehydrogenase C-terminal" evidence="2">
    <location>
        <begin position="13"/>
        <end position="58"/>
    </location>
</feature>
<reference evidence="3" key="1">
    <citation type="journal article" date="2020" name="bioRxiv">
        <title>Hybrid origin of Populus tomentosa Carr. identified through genome sequencing and phylogenomic analysis.</title>
        <authorList>
            <person name="An X."/>
            <person name="Gao K."/>
            <person name="Chen Z."/>
            <person name="Li J."/>
            <person name="Yang X."/>
            <person name="Yang X."/>
            <person name="Zhou J."/>
            <person name="Guo T."/>
            <person name="Zhao T."/>
            <person name="Huang S."/>
            <person name="Miao D."/>
            <person name="Khan W.U."/>
            <person name="Rao P."/>
            <person name="Ye M."/>
            <person name="Lei B."/>
            <person name="Liao W."/>
            <person name="Wang J."/>
            <person name="Ji L."/>
            <person name="Li Y."/>
            <person name="Guo B."/>
            <person name="Mustafa N.S."/>
            <person name="Li S."/>
            <person name="Yun Q."/>
            <person name="Keller S.R."/>
            <person name="Mao J."/>
            <person name="Zhang R."/>
            <person name="Strauss S.H."/>
        </authorList>
    </citation>
    <scope>NUCLEOTIDE SEQUENCE</scope>
    <source>
        <strain evidence="3">GM15</strain>
        <tissue evidence="3">Leaf</tissue>
    </source>
</reference>
<evidence type="ECO:0000313" key="3">
    <source>
        <dbReference type="EMBL" id="KAG6787218.1"/>
    </source>
</evidence>
<keyword evidence="4" id="KW-1185">Reference proteome</keyword>
<evidence type="ECO:0000256" key="1">
    <source>
        <dbReference type="ARBA" id="ARBA00023002"/>
    </source>
</evidence>
<dbReference type="PANTHER" id="PTHR11606">
    <property type="entry name" value="GLUTAMATE DEHYDROGENASE"/>
    <property type="match status" value="1"/>
</dbReference>
<keyword evidence="1" id="KW-0560">Oxidoreductase</keyword>
<dbReference type="PANTHER" id="PTHR11606:SF31">
    <property type="entry name" value="GLUTAMATE DEHYDROGENASE"/>
    <property type="match status" value="1"/>
</dbReference>
<protein>
    <recommendedName>
        <fullName evidence="2">Glutamate/phenylalanine/leucine/valine/L-tryptophan dehydrogenase C-terminal domain-containing protein</fullName>
    </recommendedName>
</protein>
<dbReference type="GO" id="GO:0004352">
    <property type="term" value="F:glutamate dehydrogenase (NAD+) activity"/>
    <property type="evidence" value="ECO:0007669"/>
    <property type="project" value="TreeGrafter"/>
</dbReference>